<dbReference type="EMBL" id="DUZY01000005">
    <property type="protein sequence ID" value="DAD41128.1"/>
    <property type="molecule type" value="Genomic_DNA"/>
</dbReference>
<accession>A0A822ZHG7</accession>
<dbReference type="InterPro" id="IPR039955">
    <property type="entry name" value="DTM1"/>
</dbReference>
<dbReference type="GO" id="GO:0005789">
    <property type="term" value="C:endoplasmic reticulum membrane"/>
    <property type="evidence" value="ECO:0007669"/>
    <property type="project" value="InterPro"/>
</dbReference>
<organism evidence="2 3">
    <name type="scientific">Nelumbo nucifera</name>
    <name type="common">Sacred lotus</name>
    <dbReference type="NCBI Taxonomy" id="4432"/>
    <lineage>
        <taxon>Eukaryota</taxon>
        <taxon>Viridiplantae</taxon>
        <taxon>Streptophyta</taxon>
        <taxon>Embryophyta</taxon>
        <taxon>Tracheophyta</taxon>
        <taxon>Spermatophyta</taxon>
        <taxon>Magnoliopsida</taxon>
        <taxon>Proteales</taxon>
        <taxon>Nelumbonaceae</taxon>
        <taxon>Nelumbo</taxon>
    </lineage>
</organism>
<gene>
    <name evidence="2" type="ORF">HUJ06_015451</name>
</gene>
<dbReference type="PANTHER" id="PTHR38354">
    <property type="entry name" value="SIGNAL PEPTIDASE COMPLEX-LIKE PROTEIN DTM1"/>
    <property type="match status" value="1"/>
</dbReference>
<reference evidence="2 3" key="1">
    <citation type="journal article" date="2020" name="Mol. Biol. Evol.">
        <title>Distinct Expression and Methylation Patterns for Genes with Different Fates following a Single Whole-Genome Duplication in Flowering Plants.</title>
        <authorList>
            <person name="Shi T."/>
            <person name="Rahmani R.S."/>
            <person name="Gugger P.F."/>
            <person name="Wang M."/>
            <person name="Li H."/>
            <person name="Zhang Y."/>
            <person name="Li Z."/>
            <person name="Wang Q."/>
            <person name="Van de Peer Y."/>
            <person name="Marchal K."/>
            <person name="Chen J."/>
        </authorList>
    </citation>
    <scope>NUCLEOTIDE SEQUENCE [LARGE SCALE GENOMIC DNA]</scope>
    <source>
        <tissue evidence="2">Leaf</tissue>
    </source>
</reference>
<feature type="transmembrane region" description="Helical" evidence="1">
    <location>
        <begin position="102"/>
        <end position="121"/>
    </location>
</feature>
<keyword evidence="1" id="KW-0472">Membrane</keyword>
<proteinExistence type="predicted"/>
<keyword evidence="1" id="KW-1133">Transmembrane helix</keyword>
<evidence type="ECO:0000256" key="1">
    <source>
        <dbReference type="SAM" id="Phobius"/>
    </source>
</evidence>
<evidence type="ECO:0000313" key="2">
    <source>
        <dbReference type="EMBL" id="DAD41128.1"/>
    </source>
</evidence>
<keyword evidence="3" id="KW-1185">Reference proteome</keyword>
<dbReference type="AlphaFoldDB" id="A0A822ZHG7"/>
<keyword evidence="1" id="KW-0812">Transmembrane</keyword>
<comment type="caution">
    <text evidence="2">The sequence shown here is derived from an EMBL/GenBank/DDBJ whole genome shotgun (WGS) entry which is preliminary data.</text>
</comment>
<dbReference type="Proteomes" id="UP000607653">
    <property type="component" value="Unassembled WGS sequence"/>
</dbReference>
<dbReference type="GO" id="GO:0048658">
    <property type="term" value="P:anther wall tapetum development"/>
    <property type="evidence" value="ECO:0007669"/>
    <property type="project" value="InterPro"/>
</dbReference>
<evidence type="ECO:0000313" key="3">
    <source>
        <dbReference type="Proteomes" id="UP000607653"/>
    </source>
</evidence>
<sequence length="126" mass="14773">MSIINGQQQFICSCLFSTFHPYYLRRGPQSNTLTASSSFDSFLGLAFRPRLGFLIFGTSSRLLLPDWEFFDRDFSQWFYPMTTEQGDANSSQRSKSTGFRIYPLRIILYTTVYGFGLYKWWMFVSN</sequence>
<dbReference type="PANTHER" id="PTHR38354:SF2">
    <property type="entry name" value="SIGNAL PEPTIDASE COMPLEX-LIKE PROTEIN DTM1"/>
    <property type="match status" value="1"/>
</dbReference>
<name>A0A822ZHG7_NELNU</name>
<protein>
    <submittedName>
        <fullName evidence="2">Uncharacterized protein</fullName>
    </submittedName>
</protein>